<keyword evidence="1" id="KW-1133">Transmembrane helix</keyword>
<keyword evidence="1" id="KW-0472">Membrane</keyword>
<dbReference type="InParanoid" id="A0A2R6QYG7"/>
<dbReference type="InterPro" id="IPR000008">
    <property type="entry name" value="C2_dom"/>
</dbReference>
<dbReference type="PROSITE" id="PS50004">
    <property type="entry name" value="C2"/>
    <property type="match status" value="1"/>
</dbReference>
<dbReference type="InterPro" id="IPR044750">
    <property type="entry name" value="C2_SRC2/BAP"/>
</dbReference>
<evidence type="ECO:0000313" key="4">
    <source>
        <dbReference type="Proteomes" id="UP000241394"/>
    </source>
</evidence>
<dbReference type="InterPro" id="IPR035892">
    <property type="entry name" value="C2_domain_sf"/>
</dbReference>
<dbReference type="EMBL" id="NKQK01000011">
    <property type="protein sequence ID" value="PSS17436.1"/>
    <property type="molecule type" value="Genomic_DNA"/>
</dbReference>
<reference evidence="4" key="2">
    <citation type="journal article" date="2018" name="BMC Genomics">
        <title>A manually annotated Actinidia chinensis var. chinensis (kiwifruit) genome highlights the challenges associated with draft genomes and gene prediction in plants.</title>
        <authorList>
            <person name="Pilkington S.M."/>
            <person name="Crowhurst R."/>
            <person name="Hilario E."/>
            <person name="Nardozza S."/>
            <person name="Fraser L."/>
            <person name="Peng Y."/>
            <person name="Gunaseelan K."/>
            <person name="Simpson R."/>
            <person name="Tahir J."/>
            <person name="Deroles S.C."/>
            <person name="Templeton K."/>
            <person name="Luo Z."/>
            <person name="Davy M."/>
            <person name="Cheng C."/>
            <person name="McNeilage M."/>
            <person name="Scaglione D."/>
            <person name="Liu Y."/>
            <person name="Zhang Q."/>
            <person name="Datson P."/>
            <person name="De Silva N."/>
            <person name="Gardiner S.E."/>
            <person name="Bassett H."/>
            <person name="Chagne D."/>
            <person name="McCallum J."/>
            <person name="Dzierzon H."/>
            <person name="Deng C."/>
            <person name="Wang Y.Y."/>
            <person name="Barron L."/>
            <person name="Manako K."/>
            <person name="Bowen J."/>
            <person name="Foster T.M."/>
            <person name="Erridge Z.A."/>
            <person name="Tiffin H."/>
            <person name="Waite C.N."/>
            <person name="Davies K.M."/>
            <person name="Grierson E.P."/>
            <person name="Laing W.A."/>
            <person name="Kirk R."/>
            <person name="Chen X."/>
            <person name="Wood M."/>
            <person name="Montefiori M."/>
            <person name="Brummell D.A."/>
            <person name="Schwinn K.E."/>
            <person name="Catanach A."/>
            <person name="Fullerton C."/>
            <person name="Li D."/>
            <person name="Meiyalaghan S."/>
            <person name="Nieuwenhuizen N."/>
            <person name="Read N."/>
            <person name="Prakash R."/>
            <person name="Hunter D."/>
            <person name="Zhang H."/>
            <person name="McKenzie M."/>
            <person name="Knabel M."/>
            <person name="Harris A."/>
            <person name="Allan A.C."/>
            <person name="Gleave A."/>
            <person name="Chen A."/>
            <person name="Janssen B.J."/>
            <person name="Plunkett B."/>
            <person name="Ampomah-Dwamena C."/>
            <person name="Voogd C."/>
            <person name="Leif D."/>
            <person name="Lafferty D."/>
            <person name="Souleyre E.J.F."/>
            <person name="Varkonyi-Gasic E."/>
            <person name="Gambi F."/>
            <person name="Hanley J."/>
            <person name="Yao J.L."/>
            <person name="Cheung J."/>
            <person name="David K.M."/>
            <person name="Warren B."/>
            <person name="Marsh K."/>
            <person name="Snowden K.C."/>
            <person name="Lin-Wang K."/>
            <person name="Brian L."/>
            <person name="Martinez-Sanchez M."/>
            <person name="Wang M."/>
            <person name="Ileperuma N."/>
            <person name="Macnee N."/>
            <person name="Campin R."/>
            <person name="McAtee P."/>
            <person name="Drummond R.S.M."/>
            <person name="Espley R.V."/>
            <person name="Ireland H.S."/>
            <person name="Wu R."/>
            <person name="Atkinson R.G."/>
            <person name="Karunairetnam S."/>
            <person name="Bulley S."/>
            <person name="Chunkath S."/>
            <person name="Hanley Z."/>
            <person name="Storey R."/>
            <person name="Thrimawithana A.H."/>
            <person name="Thomson S."/>
            <person name="David C."/>
            <person name="Testolin R."/>
            <person name="Huang H."/>
            <person name="Hellens R.P."/>
            <person name="Schaffer R.J."/>
        </authorList>
    </citation>
    <scope>NUCLEOTIDE SEQUENCE [LARGE SCALE GENOMIC DNA]</scope>
    <source>
        <strain evidence="4">cv. Red5</strain>
    </source>
</reference>
<dbReference type="OMA" id="CRTFEIN"/>
<sequence>MECRTFEINLISARDLEDVREIFRMKVYAVMTIGDVQETKMQTPVDRENNTNPAWNCIFRYTMGEFALNQDGVMIVIKLYCSRTLGDRYIGEVCVSIRELYSLAMENGGSITLNKNVQRGGSAAPQGQLQFACSFGERVLIVQDQNQSSGSRRVWRKGARLLFEVTLSVMGVVIPLLLDD</sequence>
<dbReference type="CDD" id="cd04051">
    <property type="entry name" value="C2_SRC2_like"/>
    <property type="match status" value="1"/>
</dbReference>
<dbReference type="GO" id="GO:0006952">
    <property type="term" value="P:defense response"/>
    <property type="evidence" value="ECO:0007669"/>
    <property type="project" value="InterPro"/>
</dbReference>
<dbReference type="OrthoDB" id="270970at2759"/>
<evidence type="ECO:0000256" key="1">
    <source>
        <dbReference type="SAM" id="Phobius"/>
    </source>
</evidence>
<dbReference type="PANTHER" id="PTHR32246:SF22">
    <property type="entry name" value="C2 DOMAIN-CONTAINING PROTEIN"/>
    <property type="match status" value="1"/>
</dbReference>
<gene>
    <name evidence="3" type="ORF">CEY00_Acc12222</name>
</gene>
<dbReference type="Gramene" id="PSS17436">
    <property type="protein sequence ID" value="PSS17436"/>
    <property type="gene ID" value="CEY00_Acc12222"/>
</dbReference>
<dbReference type="Gene3D" id="2.60.40.150">
    <property type="entry name" value="C2 domain"/>
    <property type="match status" value="1"/>
</dbReference>
<evidence type="ECO:0000313" key="3">
    <source>
        <dbReference type="EMBL" id="PSS17436.1"/>
    </source>
</evidence>
<organism evidence="3 4">
    <name type="scientific">Actinidia chinensis var. chinensis</name>
    <name type="common">Chinese soft-hair kiwi</name>
    <dbReference type="NCBI Taxonomy" id="1590841"/>
    <lineage>
        <taxon>Eukaryota</taxon>
        <taxon>Viridiplantae</taxon>
        <taxon>Streptophyta</taxon>
        <taxon>Embryophyta</taxon>
        <taxon>Tracheophyta</taxon>
        <taxon>Spermatophyta</taxon>
        <taxon>Magnoliopsida</taxon>
        <taxon>eudicotyledons</taxon>
        <taxon>Gunneridae</taxon>
        <taxon>Pentapetalae</taxon>
        <taxon>asterids</taxon>
        <taxon>Ericales</taxon>
        <taxon>Actinidiaceae</taxon>
        <taxon>Actinidia</taxon>
    </lineage>
</organism>
<name>A0A2R6QYG7_ACTCC</name>
<reference evidence="3 4" key="1">
    <citation type="submission" date="2017-07" db="EMBL/GenBank/DDBJ databases">
        <title>An improved, manually edited Actinidia chinensis var. chinensis (kiwifruit) genome highlights the challenges associated with draft genomes and gene prediction in plants.</title>
        <authorList>
            <person name="Pilkington S."/>
            <person name="Crowhurst R."/>
            <person name="Hilario E."/>
            <person name="Nardozza S."/>
            <person name="Fraser L."/>
            <person name="Peng Y."/>
            <person name="Gunaseelan K."/>
            <person name="Simpson R."/>
            <person name="Tahir J."/>
            <person name="Deroles S."/>
            <person name="Templeton K."/>
            <person name="Luo Z."/>
            <person name="Davy M."/>
            <person name="Cheng C."/>
            <person name="Mcneilage M."/>
            <person name="Scaglione D."/>
            <person name="Liu Y."/>
            <person name="Zhang Q."/>
            <person name="Datson P."/>
            <person name="De Silva N."/>
            <person name="Gardiner S."/>
            <person name="Bassett H."/>
            <person name="Chagne D."/>
            <person name="Mccallum J."/>
            <person name="Dzierzon H."/>
            <person name="Deng C."/>
            <person name="Wang Y.-Y."/>
            <person name="Barron N."/>
            <person name="Manako K."/>
            <person name="Bowen J."/>
            <person name="Foster T."/>
            <person name="Erridge Z."/>
            <person name="Tiffin H."/>
            <person name="Waite C."/>
            <person name="Davies K."/>
            <person name="Grierson E."/>
            <person name="Laing W."/>
            <person name="Kirk R."/>
            <person name="Chen X."/>
            <person name="Wood M."/>
            <person name="Montefiori M."/>
            <person name="Brummell D."/>
            <person name="Schwinn K."/>
            <person name="Catanach A."/>
            <person name="Fullerton C."/>
            <person name="Li D."/>
            <person name="Meiyalaghan S."/>
            <person name="Nieuwenhuizen N."/>
            <person name="Read N."/>
            <person name="Prakash R."/>
            <person name="Hunter D."/>
            <person name="Zhang H."/>
            <person name="Mckenzie M."/>
            <person name="Knabel M."/>
            <person name="Harris A."/>
            <person name="Allan A."/>
            <person name="Chen A."/>
            <person name="Janssen B."/>
            <person name="Plunkett B."/>
            <person name="Dwamena C."/>
            <person name="Voogd C."/>
            <person name="Leif D."/>
            <person name="Lafferty D."/>
            <person name="Souleyre E."/>
            <person name="Varkonyi-Gasic E."/>
            <person name="Gambi F."/>
            <person name="Hanley J."/>
            <person name="Yao J.-L."/>
            <person name="Cheung J."/>
            <person name="David K."/>
            <person name="Warren B."/>
            <person name="Marsh K."/>
            <person name="Snowden K."/>
            <person name="Lin-Wang K."/>
            <person name="Brian L."/>
            <person name="Martinez-Sanchez M."/>
            <person name="Wang M."/>
            <person name="Ileperuma N."/>
            <person name="Macnee N."/>
            <person name="Campin R."/>
            <person name="Mcatee P."/>
            <person name="Drummond R."/>
            <person name="Espley R."/>
            <person name="Ireland H."/>
            <person name="Wu R."/>
            <person name="Atkinson R."/>
            <person name="Karunairetnam S."/>
            <person name="Bulley S."/>
            <person name="Chunkath S."/>
            <person name="Hanley Z."/>
            <person name="Storey R."/>
            <person name="Thrimawithana A."/>
            <person name="Thomson S."/>
            <person name="David C."/>
            <person name="Testolin R."/>
        </authorList>
    </citation>
    <scope>NUCLEOTIDE SEQUENCE [LARGE SCALE GENOMIC DNA]</scope>
    <source>
        <strain evidence="4">cv. Red5</strain>
        <tissue evidence="3">Young leaf</tissue>
    </source>
</reference>
<dbReference type="AlphaFoldDB" id="A0A2R6QYG7"/>
<keyword evidence="4" id="KW-1185">Reference proteome</keyword>
<keyword evidence="1" id="KW-0812">Transmembrane</keyword>
<accession>A0A2R6QYG7</accession>
<feature type="domain" description="C2" evidence="2">
    <location>
        <begin position="1"/>
        <end position="113"/>
    </location>
</feature>
<evidence type="ECO:0000259" key="2">
    <source>
        <dbReference type="PROSITE" id="PS50004"/>
    </source>
</evidence>
<dbReference type="STRING" id="1590841.A0A2R6QYG7"/>
<dbReference type="SUPFAM" id="SSF49562">
    <property type="entry name" value="C2 domain (Calcium/lipid-binding domain, CaLB)"/>
    <property type="match status" value="1"/>
</dbReference>
<proteinExistence type="predicted"/>
<dbReference type="Pfam" id="PF00168">
    <property type="entry name" value="C2"/>
    <property type="match status" value="1"/>
</dbReference>
<comment type="caution">
    <text evidence="3">The sequence shown here is derived from an EMBL/GenBank/DDBJ whole genome shotgun (WGS) entry which is preliminary data.</text>
</comment>
<dbReference type="Proteomes" id="UP000241394">
    <property type="component" value="Chromosome LG11"/>
</dbReference>
<dbReference type="PANTHER" id="PTHR32246">
    <property type="entry name" value="INGRESSION PROTEIN FIC1"/>
    <property type="match status" value="1"/>
</dbReference>
<feature type="transmembrane region" description="Helical" evidence="1">
    <location>
        <begin position="161"/>
        <end position="178"/>
    </location>
</feature>
<protein>
    <recommendedName>
        <fullName evidence="2">C2 domain-containing protein</fullName>
    </recommendedName>
</protein>
<dbReference type="SMART" id="SM00239">
    <property type="entry name" value="C2"/>
    <property type="match status" value="1"/>
</dbReference>